<name>A0ABX8SBQ3_9ACTN</name>
<comment type="cofactor">
    <cofactor evidence="1">
        <name>FAD</name>
        <dbReference type="ChEBI" id="CHEBI:57692"/>
    </cofactor>
</comment>
<dbReference type="EMBL" id="CP079105">
    <property type="protein sequence ID" value="QXQ15294.1"/>
    <property type="molecule type" value="Genomic_DNA"/>
</dbReference>
<keyword evidence="5" id="KW-0560">Oxidoreductase</keyword>
<evidence type="ECO:0000259" key="6">
    <source>
        <dbReference type="Pfam" id="PF00441"/>
    </source>
</evidence>
<evidence type="ECO:0000256" key="2">
    <source>
        <dbReference type="ARBA" id="ARBA00009347"/>
    </source>
</evidence>
<evidence type="ECO:0000256" key="3">
    <source>
        <dbReference type="ARBA" id="ARBA00022630"/>
    </source>
</evidence>
<organism evidence="8 9">
    <name type="scientific">Skermania pinensis</name>
    <dbReference type="NCBI Taxonomy" id="39122"/>
    <lineage>
        <taxon>Bacteria</taxon>
        <taxon>Bacillati</taxon>
        <taxon>Actinomycetota</taxon>
        <taxon>Actinomycetes</taxon>
        <taxon>Mycobacteriales</taxon>
        <taxon>Gordoniaceae</taxon>
        <taxon>Skermania</taxon>
    </lineage>
</organism>
<dbReference type="Pfam" id="PF02771">
    <property type="entry name" value="Acyl-CoA_dh_N"/>
    <property type="match status" value="1"/>
</dbReference>
<feature type="domain" description="Acyl-CoA dehydrogenase/oxidase C-terminal" evidence="6">
    <location>
        <begin position="194"/>
        <end position="317"/>
    </location>
</feature>
<dbReference type="Gene3D" id="1.20.140.10">
    <property type="entry name" value="Butyryl-CoA Dehydrogenase, subunit A, domain 3"/>
    <property type="match status" value="1"/>
</dbReference>
<keyword evidence="4" id="KW-0274">FAD</keyword>
<sequence>MSEFAELHAELRAVARDVLGKAGPEPVSWDSIARAGWIGLEASEEFDGAGAGFAEAAVLFEEIGRAAARTPLPSVLALSIPALAAIQPDERRDNLFREAIAGETVPIVVLEPGFRIEDGCVHGAAEFVLDAPVADLLLILVGTAIAVVDPANVVVTETPLVDATRSVGSVAAAGAAVRALWPVPELAGLRDRAALAVACDSLGVAEAMLDATVSYAKVREQFGRPIGSFQAVKHACADMLVTVTVGRHLTAAAVRAVAEGGPDARIAVARATVYATEAAVDVAGKAMQLHGGYGYTWESGIHVYLKRATMNRALFGSCDGHGLELGCFHQSAPTAIGSAARSEPDGTRSS</sequence>
<proteinExistence type="inferred from homology"/>
<protein>
    <submittedName>
        <fullName evidence="8">Acyl-CoA dehydrogenase family protein</fullName>
    </submittedName>
</protein>
<keyword evidence="3" id="KW-0285">Flavoprotein</keyword>
<dbReference type="SUPFAM" id="SSF47203">
    <property type="entry name" value="Acyl-CoA dehydrogenase C-terminal domain-like"/>
    <property type="match status" value="1"/>
</dbReference>
<dbReference type="Proteomes" id="UP000887023">
    <property type="component" value="Chromosome"/>
</dbReference>
<feature type="domain" description="Acyl-CoA dehydrogenase/oxidase N-terminal" evidence="7">
    <location>
        <begin position="8"/>
        <end position="94"/>
    </location>
</feature>
<dbReference type="InterPro" id="IPR009100">
    <property type="entry name" value="AcylCoA_DH/oxidase_NM_dom_sf"/>
</dbReference>
<dbReference type="Gene3D" id="1.10.540.10">
    <property type="entry name" value="Acyl-CoA dehydrogenase/oxidase, N-terminal domain"/>
    <property type="match status" value="1"/>
</dbReference>
<dbReference type="PANTHER" id="PTHR43884:SF20">
    <property type="entry name" value="ACYL-COA DEHYDROGENASE FADE28"/>
    <property type="match status" value="1"/>
</dbReference>
<reference evidence="8" key="1">
    <citation type="submission" date="2021-07" db="EMBL/GenBank/DDBJ databases">
        <title>Candidatus Kaistella beijingensis sp. nov. isolated from a municipal wastewater treatment plant is involved in sludge foaming.</title>
        <authorList>
            <person name="Song Y."/>
            <person name="Liu S.-J."/>
        </authorList>
    </citation>
    <scope>NUCLEOTIDE SEQUENCE</scope>
    <source>
        <strain evidence="8">DSM 43998</strain>
    </source>
</reference>
<dbReference type="InterPro" id="IPR009075">
    <property type="entry name" value="AcylCo_DH/oxidase_C"/>
</dbReference>
<dbReference type="InterPro" id="IPR036250">
    <property type="entry name" value="AcylCo_DH-like_C"/>
</dbReference>
<comment type="similarity">
    <text evidence="2">Belongs to the acyl-CoA dehydrogenase family.</text>
</comment>
<evidence type="ECO:0000256" key="5">
    <source>
        <dbReference type="ARBA" id="ARBA00023002"/>
    </source>
</evidence>
<dbReference type="RefSeq" id="WP_066467851.1">
    <property type="nucleotide sequence ID" value="NZ_CBCRUZ010000001.1"/>
</dbReference>
<dbReference type="InterPro" id="IPR013786">
    <property type="entry name" value="AcylCoA_DH/ox_N"/>
</dbReference>
<evidence type="ECO:0000313" key="9">
    <source>
        <dbReference type="Proteomes" id="UP000887023"/>
    </source>
</evidence>
<keyword evidence="9" id="KW-1185">Reference proteome</keyword>
<evidence type="ECO:0000259" key="7">
    <source>
        <dbReference type="Pfam" id="PF02771"/>
    </source>
</evidence>
<evidence type="ECO:0000256" key="1">
    <source>
        <dbReference type="ARBA" id="ARBA00001974"/>
    </source>
</evidence>
<dbReference type="InterPro" id="IPR037069">
    <property type="entry name" value="AcylCoA_DH/ox_N_sf"/>
</dbReference>
<dbReference type="Pfam" id="PF00441">
    <property type="entry name" value="Acyl-CoA_dh_1"/>
    <property type="match status" value="1"/>
</dbReference>
<gene>
    <name evidence="8" type="ORF">KV203_08265</name>
</gene>
<accession>A0ABX8SBQ3</accession>
<evidence type="ECO:0000313" key="8">
    <source>
        <dbReference type="EMBL" id="QXQ15294.1"/>
    </source>
</evidence>
<dbReference type="PANTHER" id="PTHR43884">
    <property type="entry name" value="ACYL-COA DEHYDROGENASE"/>
    <property type="match status" value="1"/>
</dbReference>
<evidence type="ECO:0000256" key="4">
    <source>
        <dbReference type="ARBA" id="ARBA00022827"/>
    </source>
</evidence>
<dbReference type="SUPFAM" id="SSF56645">
    <property type="entry name" value="Acyl-CoA dehydrogenase NM domain-like"/>
    <property type="match status" value="1"/>
</dbReference>